<feature type="chain" id="PRO_5047437407" description="Secreted protein" evidence="1">
    <location>
        <begin position="18"/>
        <end position="306"/>
    </location>
</feature>
<organism evidence="2 3">
    <name type="scientific">Haloferula sargassicola</name>
    <dbReference type="NCBI Taxonomy" id="490096"/>
    <lineage>
        <taxon>Bacteria</taxon>
        <taxon>Pseudomonadati</taxon>
        <taxon>Verrucomicrobiota</taxon>
        <taxon>Verrucomicrobiia</taxon>
        <taxon>Verrucomicrobiales</taxon>
        <taxon>Verrucomicrobiaceae</taxon>
        <taxon>Haloferula</taxon>
    </lineage>
</organism>
<evidence type="ECO:0000256" key="1">
    <source>
        <dbReference type="SAM" id="SignalP"/>
    </source>
</evidence>
<evidence type="ECO:0000313" key="2">
    <source>
        <dbReference type="EMBL" id="GAA5483078.1"/>
    </source>
</evidence>
<proteinExistence type="predicted"/>
<dbReference type="RefSeq" id="WP_353567202.1">
    <property type="nucleotide sequence ID" value="NZ_BAABRI010000011.1"/>
</dbReference>
<evidence type="ECO:0008006" key="4">
    <source>
        <dbReference type="Google" id="ProtNLM"/>
    </source>
</evidence>
<feature type="signal peptide" evidence="1">
    <location>
        <begin position="1"/>
        <end position="17"/>
    </location>
</feature>
<dbReference type="Proteomes" id="UP001476282">
    <property type="component" value="Unassembled WGS sequence"/>
</dbReference>
<protein>
    <recommendedName>
        <fullName evidence="4">Secreted protein</fullName>
    </recommendedName>
</protein>
<name>A0ABP9UTB5_9BACT</name>
<comment type="caution">
    <text evidence="2">The sequence shown here is derived from an EMBL/GenBank/DDBJ whole genome shotgun (WGS) entry which is preliminary data.</text>
</comment>
<gene>
    <name evidence="2" type="ORF">Hsar01_02305</name>
</gene>
<dbReference type="EMBL" id="BAABRI010000011">
    <property type="protein sequence ID" value="GAA5483078.1"/>
    <property type="molecule type" value="Genomic_DNA"/>
</dbReference>
<keyword evidence="3" id="KW-1185">Reference proteome</keyword>
<dbReference type="InterPro" id="IPR046715">
    <property type="entry name" value="DUF6607"/>
</dbReference>
<dbReference type="Pfam" id="PF20311">
    <property type="entry name" value="DUF6607"/>
    <property type="match status" value="1"/>
</dbReference>
<evidence type="ECO:0000313" key="3">
    <source>
        <dbReference type="Proteomes" id="UP001476282"/>
    </source>
</evidence>
<keyword evidence="1" id="KW-0732">Signal</keyword>
<accession>A0ABP9UTB5</accession>
<sequence length="306" mass="34963">MKLHSLAFLTLTFPVFAASPPAADREAILAMAGTHTVHFHFQEHTPVAEDYQLAPKAYDEEATEVIEIVEDTPTRIALQHLLVVKGKDDAPMVIKHWAQIWTWEDTRLIDYCGEDQIHDWAIVELTPEQAAGTWTQLVTQVDDTPRYEGYGKWIHSRGESSWKSNATRRPLPRREYTTRDDYDYLIVTNRHTLTHDGWVHYQDNRKIVDRGDAPAQVLCFETGINTYTRTESPLTEVAKSWWQQHGDFWDGVREFWSEAQDAAPASFSYTTSKDGKSLSKVLDRLQEENASAETVAAELSPFVIAK</sequence>
<reference evidence="2 3" key="1">
    <citation type="submission" date="2024-02" db="EMBL/GenBank/DDBJ databases">
        <title>Haloferula sargassicola NBRC 104335.</title>
        <authorList>
            <person name="Ichikawa N."/>
            <person name="Katano-Makiyama Y."/>
            <person name="Hidaka K."/>
        </authorList>
    </citation>
    <scope>NUCLEOTIDE SEQUENCE [LARGE SCALE GENOMIC DNA]</scope>
    <source>
        <strain evidence="2 3">NBRC 104335</strain>
    </source>
</reference>